<evidence type="ECO:0008006" key="3">
    <source>
        <dbReference type="Google" id="ProtNLM"/>
    </source>
</evidence>
<reference evidence="1 2" key="1">
    <citation type="submission" date="2023-07" db="EMBL/GenBank/DDBJ databases">
        <title>Genomic Encyclopedia of Type Strains, Phase IV (KMG-IV): sequencing the most valuable type-strain genomes for metagenomic binning, comparative biology and taxonomic classification.</title>
        <authorList>
            <person name="Goeker M."/>
        </authorList>
    </citation>
    <scope>NUCLEOTIDE SEQUENCE [LARGE SCALE GENOMIC DNA]</scope>
    <source>
        <strain evidence="1 2">DSM 20694</strain>
    </source>
</reference>
<dbReference type="EMBL" id="JAUSUF010000002">
    <property type="protein sequence ID" value="MDQ0149155.1"/>
    <property type="molecule type" value="Genomic_DNA"/>
</dbReference>
<keyword evidence="2" id="KW-1185">Reference proteome</keyword>
<dbReference type="Proteomes" id="UP001228504">
    <property type="component" value="Unassembled WGS sequence"/>
</dbReference>
<protein>
    <recommendedName>
        <fullName evidence="3">Transcriptional regulator</fullName>
    </recommendedName>
</protein>
<gene>
    <name evidence="1" type="ORF">J2S18_001085</name>
</gene>
<dbReference type="RefSeq" id="WP_307484225.1">
    <property type="nucleotide sequence ID" value="NZ_JAUSUF010000002.1"/>
</dbReference>
<sequence length="166" mass="18810">MAKQPTKAAQNVYCIARKEAAKYNPKFTSREGAAEELSISKDSLTDYELDLCKVVPVDKVVIMADVYNAPHLLNNYCCNECPIGKRITQPIDLENIDNLYRFAISATNDLEESKSIQKTLLKIVADGVIDESEKDELNMIIEFFTKLERRSSELKILAKKYLANIE</sequence>
<organism evidence="1 2">
    <name type="scientific">Eubacterium multiforme</name>
    <dbReference type="NCBI Taxonomy" id="83339"/>
    <lineage>
        <taxon>Bacteria</taxon>
        <taxon>Bacillati</taxon>
        <taxon>Bacillota</taxon>
        <taxon>Clostridia</taxon>
        <taxon>Eubacteriales</taxon>
        <taxon>Eubacteriaceae</taxon>
        <taxon>Eubacterium</taxon>
    </lineage>
</organism>
<accession>A0ABT9US69</accession>
<name>A0ABT9US69_9FIRM</name>
<evidence type="ECO:0000313" key="2">
    <source>
        <dbReference type="Proteomes" id="UP001228504"/>
    </source>
</evidence>
<comment type="caution">
    <text evidence="1">The sequence shown here is derived from an EMBL/GenBank/DDBJ whole genome shotgun (WGS) entry which is preliminary data.</text>
</comment>
<proteinExistence type="predicted"/>
<evidence type="ECO:0000313" key="1">
    <source>
        <dbReference type="EMBL" id="MDQ0149155.1"/>
    </source>
</evidence>